<name>A0A6N3DMK6_9CLOT</name>
<gene>
    <name evidence="2" type="ORF">CTLFYP3_01984</name>
</gene>
<evidence type="ECO:0000313" key="2">
    <source>
        <dbReference type="EMBL" id="VYU29492.1"/>
    </source>
</evidence>
<organism evidence="2">
    <name type="scientific">Clostridium tertium</name>
    <dbReference type="NCBI Taxonomy" id="1559"/>
    <lineage>
        <taxon>Bacteria</taxon>
        <taxon>Bacillati</taxon>
        <taxon>Bacillota</taxon>
        <taxon>Clostridia</taxon>
        <taxon>Eubacteriales</taxon>
        <taxon>Clostridiaceae</taxon>
        <taxon>Clostridium</taxon>
    </lineage>
</organism>
<proteinExistence type="predicted"/>
<dbReference type="EMBL" id="CACRTO010000019">
    <property type="protein sequence ID" value="VYU29492.1"/>
    <property type="molecule type" value="Genomic_DNA"/>
</dbReference>
<accession>A0A6N3DMK6</accession>
<protein>
    <submittedName>
        <fullName evidence="2">Uncharacterized protein</fullName>
    </submittedName>
</protein>
<evidence type="ECO:0000256" key="1">
    <source>
        <dbReference type="SAM" id="Phobius"/>
    </source>
</evidence>
<dbReference type="AlphaFoldDB" id="A0A6N3DMK6"/>
<reference evidence="2" key="1">
    <citation type="submission" date="2019-11" db="EMBL/GenBank/DDBJ databases">
        <authorList>
            <person name="Feng L."/>
        </authorList>
    </citation>
    <scope>NUCLEOTIDE SEQUENCE</scope>
    <source>
        <strain evidence="2">CTertiumLFYP3</strain>
    </source>
</reference>
<feature type="transmembrane region" description="Helical" evidence="1">
    <location>
        <begin position="12"/>
        <end position="31"/>
    </location>
</feature>
<feature type="transmembrane region" description="Helical" evidence="1">
    <location>
        <begin position="37"/>
        <end position="54"/>
    </location>
</feature>
<keyword evidence="1" id="KW-1133">Transmembrane helix</keyword>
<keyword evidence="1" id="KW-0812">Transmembrane</keyword>
<keyword evidence="1" id="KW-0472">Membrane</keyword>
<sequence>MIFKNKKKYFKKYPIYLITLGIVLITLFIYRIGTTDISTTELTLYVAIILLTIFSKKS</sequence>